<dbReference type="InParanoid" id="C5LIS0"/>
<dbReference type="RefSeq" id="XP_002771657.1">
    <property type="nucleotide sequence ID" value="XM_002771611.1"/>
</dbReference>
<dbReference type="AlphaFoldDB" id="C5LIS0"/>
<evidence type="ECO:0000313" key="2">
    <source>
        <dbReference type="EMBL" id="EER03473.1"/>
    </source>
</evidence>
<evidence type="ECO:0000256" key="1">
    <source>
        <dbReference type="SAM" id="MobiDB-lite"/>
    </source>
</evidence>
<dbReference type="GeneID" id="9047634"/>
<protein>
    <submittedName>
        <fullName evidence="2">Uncharacterized protein</fullName>
    </submittedName>
</protein>
<feature type="compositionally biased region" description="Basic and acidic residues" evidence="1">
    <location>
        <begin position="110"/>
        <end position="125"/>
    </location>
</feature>
<dbReference type="Proteomes" id="UP000007800">
    <property type="component" value="Unassembled WGS sequence"/>
</dbReference>
<proteinExistence type="predicted"/>
<feature type="region of interest" description="Disordered" evidence="1">
    <location>
        <begin position="88"/>
        <end position="125"/>
    </location>
</feature>
<feature type="compositionally biased region" description="Polar residues" evidence="1">
    <location>
        <begin position="98"/>
        <end position="109"/>
    </location>
</feature>
<sequence length="324" mass="36149">MISYAFAGVPPFAILTPEITQSVTETFEQASNKVQEHVEDFKKTSTGQRISAAANSASGYMFAAFDSFLNRTEELVDRMLPPLEESADMVPAEEESDATATSPSCSTKENVTEDQKPNTAPTDKHQGELARALALAGTVCSRVYTRADLYVIEPSRDYVADIWEFWSFVWSGAKELSASAWESSKNWFTSKYSELKEKAPGVWKYVKGHAAGCWEWLKDTASSTFTKSKEYLLCLKNKVVDIYNRVLTPERRHRYEEMYKSVSVKVYEYSNLTKDAIIKTAKSVYGYLVTVFTWDNFNSGVSSVSAAFACPWACGAAAAKEGEH</sequence>
<organism evidence="3">
    <name type="scientific">Perkinsus marinus (strain ATCC 50983 / TXsc)</name>
    <dbReference type="NCBI Taxonomy" id="423536"/>
    <lineage>
        <taxon>Eukaryota</taxon>
        <taxon>Sar</taxon>
        <taxon>Alveolata</taxon>
        <taxon>Perkinsozoa</taxon>
        <taxon>Perkinsea</taxon>
        <taxon>Perkinsida</taxon>
        <taxon>Perkinsidae</taxon>
        <taxon>Perkinsus</taxon>
    </lineage>
</organism>
<feature type="compositionally biased region" description="Acidic residues" evidence="1">
    <location>
        <begin position="88"/>
        <end position="97"/>
    </location>
</feature>
<name>C5LIS0_PERM5</name>
<gene>
    <name evidence="2" type="ORF">Pmar_PMAR014692</name>
</gene>
<keyword evidence="3" id="KW-1185">Reference proteome</keyword>
<reference evidence="2 3" key="1">
    <citation type="submission" date="2008-07" db="EMBL/GenBank/DDBJ databases">
        <authorList>
            <person name="El-Sayed N."/>
            <person name="Caler E."/>
            <person name="Inman J."/>
            <person name="Amedeo P."/>
            <person name="Hass B."/>
            <person name="Wortman J."/>
        </authorList>
    </citation>
    <scope>NUCLEOTIDE SEQUENCE [LARGE SCALE GENOMIC DNA]</scope>
    <source>
        <strain evidence="3">ATCC 50983 / TXsc</strain>
    </source>
</reference>
<accession>C5LIS0</accession>
<evidence type="ECO:0000313" key="3">
    <source>
        <dbReference type="Proteomes" id="UP000007800"/>
    </source>
</evidence>
<dbReference type="EMBL" id="GG682243">
    <property type="protein sequence ID" value="EER03473.1"/>
    <property type="molecule type" value="Genomic_DNA"/>
</dbReference>